<reference evidence="1" key="1">
    <citation type="submission" date="2020-08" db="EMBL/GenBank/DDBJ databases">
        <title>Multicomponent nature underlies the extraordinary mechanical properties of spider dragline silk.</title>
        <authorList>
            <person name="Kono N."/>
            <person name="Nakamura H."/>
            <person name="Mori M."/>
            <person name="Yoshida Y."/>
            <person name="Ohtoshi R."/>
            <person name="Malay A.D."/>
            <person name="Moran D.A.P."/>
            <person name="Tomita M."/>
            <person name="Numata K."/>
            <person name="Arakawa K."/>
        </authorList>
    </citation>
    <scope>NUCLEOTIDE SEQUENCE</scope>
</reference>
<comment type="caution">
    <text evidence="1">The sequence shown here is derived from an EMBL/GenBank/DDBJ whole genome shotgun (WGS) entry which is preliminary data.</text>
</comment>
<name>A0A8X6RLE4_TRICX</name>
<dbReference type="GO" id="GO:0003676">
    <property type="term" value="F:nucleic acid binding"/>
    <property type="evidence" value="ECO:0007669"/>
    <property type="project" value="InterPro"/>
</dbReference>
<proteinExistence type="predicted"/>
<dbReference type="SUPFAM" id="SSF53098">
    <property type="entry name" value="Ribonuclease H-like"/>
    <property type="match status" value="1"/>
</dbReference>
<evidence type="ECO:0000313" key="1">
    <source>
        <dbReference type="EMBL" id="GFX94807.1"/>
    </source>
</evidence>
<dbReference type="InterPro" id="IPR012337">
    <property type="entry name" value="RNaseH-like_sf"/>
</dbReference>
<accession>A0A8X6RLE4</accession>
<sequence>MCGLSLINNIQDQTFSESWILTDNRPSIQHLSNWPSIGDSTSRGILHLFLQLSDRHPIHLQWVPSHVGLPGNEVGHIILTSIEIYSRVKELICVEPGLCILYTHGTFKDTLDPPYHSRVSDLIRGHSRDFRLVT</sequence>
<dbReference type="EMBL" id="BMAU01021181">
    <property type="protein sequence ID" value="GFX94807.1"/>
    <property type="molecule type" value="Genomic_DNA"/>
</dbReference>
<protein>
    <submittedName>
        <fullName evidence="1">RNase H domain-containing protein</fullName>
    </submittedName>
</protein>
<dbReference type="Gene3D" id="3.30.420.10">
    <property type="entry name" value="Ribonuclease H-like superfamily/Ribonuclease H"/>
    <property type="match status" value="1"/>
</dbReference>
<gene>
    <name evidence="1" type="primary">NCL1_44835</name>
    <name evidence="1" type="ORF">TNCV_2378801</name>
</gene>
<dbReference type="Proteomes" id="UP000887159">
    <property type="component" value="Unassembled WGS sequence"/>
</dbReference>
<evidence type="ECO:0000313" key="2">
    <source>
        <dbReference type="Proteomes" id="UP000887159"/>
    </source>
</evidence>
<dbReference type="AlphaFoldDB" id="A0A8X6RLE4"/>
<organism evidence="1 2">
    <name type="scientific">Trichonephila clavipes</name>
    <name type="common">Golden silk orbweaver</name>
    <name type="synonym">Nephila clavipes</name>
    <dbReference type="NCBI Taxonomy" id="2585209"/>
    <lineage>
        <taxon>Eukaryota</taxon>
        <taxon>Metazoa</taxon>
        <taxon>Ecdysozoa</taxon>
        <taxon>Arthropoda</taxon>
        <taxon>Chelicerata</taxon>
        <taxon>Arachnida</taxon>
        <taxon>Araneae</taxon>
        <taxon>Araneomorphae</taxon>
        <taxon>Entelegynae</taxon>
        <taxon>Araneoidea</taxon>
        <taxon>Nephilidae</taxon>
        <taxon>Trichonephila</taxon>
    </lineage>
</organism>
<dbReference type="InterPro" id="IPR036397">
    <property type="entry name" value="RNaseH_sf"/>
</dbReference>
<keyword evidence="2" id="KW-1185">Reference proteome</keyword>